<keyword evidence="5 11" id="KW-1040">Host Golgi apparatus</keyword>
<evidence type="ECO:0000256" key="10">
    <source>
        <dbReference type="ARBA" id="ARBA00023288"/>
    </source>
</evidence>
<keyword evidence="7 11" id="KW-1043">Host membrane</keyword>
<keyword evidence="14" id="KW-1185">Reference proteome</keyword>
<gene>
    <name evidence="13" type="primary">ORF38</name>
</gene>
<evidence type="ECO:0000256" key="9">
    <source>
        <dbReference type="ARBA" id="ARBA00023139"/>
    </source>
</evidence>
<comment type="subunit">
    <text evidence="11">Interacts with BGLF2; this interaction is essential for the proper localization of each protein to the assembly complex and thus for the production of infectious virus.</text>
</comment>
<dbReference type="OrthoDB" id="29370at10239"/>
<evidence type="ECO:0000256" key="5">
    <source>
        <dbReference type="ARBA" id="ARBA00022812"/>
    </source>
</evidence>
<dbReference type="InterPro" id="IPR024360">
    <property type="entry name" value="Herpesvirus_CEP3"/>
</dbReference>
<reference evidence="13 14" key="1">
    <citation type="journal article" date="2015" name="Genome Announc.">
        <title>Genome sequences of equid herpesviruses 2 and 5.</title>
        <authorList>
            <person name="Wilkie G.S."/>
            <person name="Kerr K."/>
            <person name="Stewart J.P."/>
            <person name="Studdert M.J."/>
            <person name="Davison A.J."/>
        </authorList>
    </citation>
    <scope>NUCLEOTIDE SEQUENCE [LARGE SCALE GENOMIC DNA]</scope>
    <source>
        <strain evidence="13">2-141/67</strain>
    </source>
</reference>
<dbReference type="HAMAP" id="MF_04042">
    <property type="entry name" value="HSV_CEP3_gammahv"/>
    <property type="match status" value="1"/>
</dbReference>
<dbReference type="GO" id="GO:0055036">
    <property type="term" value="C:virion membrane"/>
    <property type="evidence" value="ECO:0007669"/>
    <property type="project" value="UniProtKB-SubCell"/>
</dbReference>
<dbReference type="GO" id="GO:0044178">
    <property type="term" value="C:host cell Golgi membrane"/>
    <property type="evidence" value="ECO:0007669"/>
    <property type="project" value="UniProtKB-SubCell"/>
</dbReference>
<sequence>MGILLSICRRRHDPINDVDGQPINVQEEFEMFDEDEGPGERCVFLNPQMEVEEDDDDDYGASGDAGKGQEPARKIQTTPHPVRKSRVSKGGVL</sequence>
<accession>A0A0B4Q5P2</accession>
<evidence type="ECO:0000256" key="11">
    <source>
        <dbReference type="HAMAP-Rule" id="MF_04042"/>
    </source>
</evidence>
<dbReference type="EMBL" id="KM924295">
    <property type="protein sequence ID" value="AIU39563.1"/>
    <property type="molecule type" value="Genomic_DNA"/>
</dbReference>
<dbReference type="Proteomes" id="UP000124452">
    <property type="component" value="Segment"/>
</dbReference>
<evidence type="ECO:0000313" key="13">
    <source>
        <dbReference type="EMBL" id="AIU39563.1"/>
    </source>
</evidence>
<keyword evidence="1 11" id="KW-1032">Host cell membrane</keyword>
<feature type="lipid moiety-binding region" description="N-myristoyl glycine; by host" evidence="11">
    <location>
        <position position="2"/>
    </location>
</feature>
<dbReference type="GeneID" id="23104175"/>
<organism evidence="13 14">
    <name type="scientific">Equid gammaherpesvirus 5</name>
    <dbReference type="NCBI Taxonomy" id="10371"/>
    <lineage>
        <taxon>Viruses</taxon>
        <taxon>Duplodnaviria</taxon>
        <taxon>Heunggongvirae</taxon>
        <taxon>Peploviricota</taxon>
        <taxon>Herviviricetes</taxon>
        <taxon>Herpesvirales</taxon>
        <taxon>Orthoherpesviridae</taxon>
        <taxon>Gammaherpesvirinae</taxon>
        <taxon>Percavirus</taxon>
        <taxon>Percavirus equidgamma5</taxon>
    </lineage>
</organism>
<keyword evidence="3 11" id="KW-0920">Virion tegument</keyword>
<proteinExistence type="inferred from homology"/>
<evidence type="ECO:0000256" key="12">
    <source>
        <dbReference type="SAM" id="MobiDB-lite"/>
    </source>
</evidence>
<feature type="compositionally biased region" description="Acidic residues" evidence="12">
    <location>
        <begin position="50"/>
        <end position="59"/>
    </location>
</feature>
<dbReference type="GO" id="GO:0019033">
    <property type="term" value="C:viral tegument"/>
    <property type="evidence" value="ECO:0007669"/>
    <property type="project" value="UniProtKB-SubCell"/>
</dbReference>
<dbReference type="RefSeq" id="YP_009118428.1">
    <property type="nucleotide sequence ID" value="NC_026421.1"/>
</dbReference>
<evidence type="ECO:0000256" key="2">
    <source>
        <dbReference type="ARBA" id="ARBA00022553"/>
    </source>
</evidence>
<comment type="PTM">
    <text evidence="11">Myristoylation and palmitoylation (probably on one or more of the nearby cysteines at the N-terminus) enable membrane-binding and Golgi apparatus-specific targeting and are essential for efficient packaging.</text>
</comment>
<evidence type="ECO:0000256" key="1">
    <source>
        <dbReference type="ARBA" id="ARBA00022511"/>
    </source>
</evidence>
<keyword evidence="8 11" id="KW-0472">Membrane</keyword>
<dbReference type="GO" id="GO:0020002">
    <property type="term" value="C:host cell plasma membrane"/>
    <property type="evidence" value="ECO:0007669"/>
    <property type="project" value="UniProtKB-SubCell"/>
</dbReference>
<evidence type="ECO:0000256" key="4">
    <source>
        <dbReference type="ARBA" id="ARBA00022707"/>
    </source>
</evidence>
<keyword evidence="10 11" id="KW-0449">Lipoprotein</keyword>
<evidence type="ECO:0000256" key="6">
    <source>
        <dbReference type="ARBA" id="ARBA00022844"/>
    </source>
</evidence>
<comment type="similarity">
    <text evidence="11">Belongs to the herpesviridae cytoplasmic envelopment protein 3 family.</text>
</comment>
<evidence type="ECO:0000313" key="14">
    <source>
        <dbReference type="Proteomes" id="UP000124452"/>
    </source>
</evidence>
<comment type="PTM">
    <text evidence="11">Phosphorylated. Phosphorylation does not seem to be required for recycling to the host Golgi apparatus. Packaging is selective for underphosphorylated forms.</text>
</comment>
<comment type="function">
    <text evidence="11">Plays an important role in the cytoplasmic envelopment of tegument proteins and capsids during the assembly and egress processes. Participates also in viral entry at the fusion step probably by regulating the core fusion machinery.</text>
</comment>
<dbReference type="GO" id="GO:0046760">
    <property type="term" value="P:viral budding from Golgi membrane"/>
    <property type="evidence" value="ECO:0007669"/>
    <property type="project" value="UniProtKB-UniRule"/>
</dbReference>
<evidence type="ECO:0000256" key="7">
    <source>
        <dbReference type="ARBA" id="ARBA00022870"/>
    </source>
</evidence>
<keyword evidence="2 11" id="KW-0597">Phosphoprotein</keyword>
<dbReference type="Pfam" id="PF10813">
    <property type="entry name" value="Herpesvir_UL11"/>
    <property type="match status" value="1"/>
</dbReference>
<keyword evidence="6 11" id="KW-0946">Virion</keyword>
<feature type="region of interest" description="Disordered" evidence="12">
    <location>
        <begin position="49"/>
        <end position="93"/>
    </location>
</feature>
<evidence type="ECO:0000256" key="8">
    <source>
        <dbReference type="ARBA" id="ARBA00023136"/>
    </source>
</evidence>
<keyword evidence="9 11" id="KW-0564">Palmitate</keyword>
<keyword evidence="4 11" id="KW-0519">Myristate</keyword>
<feature type="initiator methionine" description="Removed; by host" evidence="11">
    <location>
        <position position="1"/>
    </location>
</feature>
<evidence type="ECO:0000256" key="3">
    <source>
        <dbReference type="ARBA" id="ARBA00022580"/>
    </source>
</evidence>
<comment type="subcellular location">
    <subcellularLocation>
        <location evidence="11">Virion tegument</location>
    </subcellularLocation>
    <subcellularLocation>
        <location evidence="11">Virion membrane</location>
        <topology evidence="11">Lipid-anchor</topology>
    </subcellularLocation>
    <subcellularLocation>
        <location evidence="11">Host cell membrane</location>
        <topology evidence="11">Lipid-anchor</topology>
        <orientation evidence="11">Cytoplasmic side</orientation>
    </subcellularLocation>
    <subcellularLocation>
        <location evidence="11">Host Golgi apparatus membrane</location>
        <topology evidence="11">Lipid-anchor</topology>
        <orientation evidence="11">Cytoplasmic side</orientation>
    </subcellularLocation>
    <text evidence="11">Virion membrane-associated tegument protein. Associates with host membrane lipids rafts. During virion morphogenesis, this protein probably accumulates in the endosomes and trans-Golgi where secondary envelopment occurs. It is probably transported to the cell surface from where it is endocytosed and directed to the trans-Golgi network (TGN).</text>
</comment>
<name>A0A0B4Q5P2_9GAMA</name>
<protein>
    <recommendedName>
        <fullName evidence="11">Cytoplasmic envelopment protein 3</fullName>
    </recommendedName>
</protein>
<dbReference type="KEGG" id="vg:23104175"/>